<evidence type="ECO:0008006" key="4">
    <source>
        <dbReference type="Google" id="ProtNLM"/>
    </source>
</evidence>
<evidence type="ECO:0000256" key="1">
    <source>
        <dbReference type="SAM" id="MobiDB-lite"/>
    </source>
</evidence>
<keyword evidence="3" id="KW-1185">Reference proteome</keyword>
<evidence type="ECO:0000313" key="3">
    <source>
        <dbReference type="Proteomes" id="UP001500151"/>
    </source>
</evidence>
<comment type="caution">
    <text evidence="2">The sequence shown here is derived from an EMBL/GenBank/DDBJ whole genome shotgun (WGS) entry which is preliminary data.</text>
</comment>
<evidence type="ECO:0000313" key="2">
    <source>
        <dbReference type="EMBL" id="GAA2648330.1"/>
    </source>
</evidence>
<protein>
    <recommendedName>
        <fullName evidence="4">Secreted protein</fullName>
    </recommendedName>
</protein>
<dbReference type="Proteomes" id="UP001500151">
    <property type="component" value="Unassembled WGS sequence"/>
</dbReference>
<gene>
    <name evidence="2" type="ORF">GCM10010307_55640</name>
</gene>
<feature type="compositionally biased region" description="Basic and acidic residues" evidence="1">
    <location>
        <begin position="38"/>
        <end position="55"/>
    </location>
</feature>
<feature type="region of interest" description="Disordered" evidence="1">
    <location>
        <begin position="38"/>
        <end position="70"/>
    </location>
</feature>
<accession>A0ABN3RB75</accession>
<sequence length="86" mass="9272">MAYRWIRAFRSIAVGATRLVAVAAMTFLVEWERGVREGGASDRGVREGREPEPCPRRVPKPCGAGATGLRGARPALPVQLTGQGLR</sequence>
<proteinExistence type="predicted"/>
<dbReference type="EMBL" id="BAAASJ010000076">
    <property type="protein sequence ID" value="GAA2648330.1"/>
    <property type="molecule type" value="Genomic_DNA"/>
</dbReference>
<reference evidence="2 3" key="1">
    <citation type="journal article" date="2019" name="Int. J. Syst. Evol. Microbiol.">
        <title>The Global Catalogue of Microorganisms (GCM) 10K type strain sequencing project: providing services to taxonomists for standard genome sequencing and annotation.</title>
        <authorList>
            <consortium name="The Broad Institute Genomics Platform"/>
            <consortium name="The Broad Institute Genome Sequencing Center for Infectious Disease"/>
            <person name="Wu L."/>
            <person name="Ma J."/>
        </authorList>
    </citation>
    <scope>NUCLEOTIDE SEQUENCE [LARGE SCALE GENOMIC DNA]</scope>
    <source>
        <strain evidence="2 3">JCM 4524</strain>
    </source>
</reference>
<name>A0ABN3RB75_9ACTN</name>
<organism evidence="2 3">
    <name type="scientific">Streptomyces vastus</name>
    <dbReference type="NCBI Taxonomy" id="285451"/>
    <lineage>
        <taxon>Bacteria</taxon>
        <taxon>Bacillati</taxon>
        <taxon>Actinomycetota</taxon>
        <taxon>Actinomycetes</taxon>
        <taxon>Kitasatosporales</taxon>
        <taxon>Streptomycetaceae</taxon>
        <taxon>Streptomyces</taxon>
    </lineage>
</organism>